<organism evidence="2 3">
    <name type="scientific">Operophtera brumata</name>
    <name type="common">Winter moth</name>
    <name type="synonym">Phalaena brumata</name>
    <dbReference type="NCBI Taxonomy" id="104452"/>
    <lineage>
        <taxon>Eukaryota</taxon>
        <taxon>Metazoa</taxon>
        <taxon>Ecdysozoa</taxon>
        <taxon>Arthropoda</taxon>
        <taxon>Hexapoda</taxon>
        <taxon>Insecta</taxon>
        <taxon>Pterygota</taxon>
        <taxon>Neoptera</taxon>
        <taxon>Endopterygota</taxon>
        <taxon>Lepidoptera</taxon>
        <taxon>Glossata</taxon>
        <taxon>Ditrysia</taxon>
        <taxon>Geometroidea</taxon>
        <taxon>Geometridae</taxon>
        <taxon>Larentiinae</taxon>
        <taxon>Operophtera</taxon>
    </lineage>
</organism>
<feature type="compositionally biased region" description="Polar residues" evidence="1">
    <location>
        <begin position="169"/>
        <end position="186"/>
    </location>
</feature>
<feature type="region of interest" description="Disordered" evidence="1">
    <location>
        <begin position="411"/>
        <end position="431"/>
    </location>
</feature>
<keyword evidence="3" id="KW-1185">Reference proteome</keyword>
<dbReference type="PANTHER" id="PTHR21663:SF0">
    <property type="entry name" value="HEAT REPEAT-CONTAINING PROTEIN 5B"/>
    <property type="match status" value="1"/>
</dbReference>
<dbReference type="GO" id="GO:0008104">
    <property type="term" value="P:intracellular protein localization"/>
    <property type="evidence" value="ECO:0007669"/>
    <property type="project" value="TreeGrafter"/>
</dbReference>
<comment type="caution">
    <text evidence="2">The sequence shown here is derived from an EMBL/GenBank/DDBJ whole genome shotgun (WGS) entry which is preliminary data.</text>
</comment>
<dbReference type="AlphaFoldDB" id="A0A0L7KNF7"/>
<evidence type="ECO:0000256" key="1">
    <source>
        <dbReference type="SAM" id="MobiDB-lite"/>
    </source>
</evidence>
<dbReference type="GO" id="GO:0005794">
    <property type="term" value="C:Golgi apparatus"/>
    <property type="evidence" value="ECO:0007669"/>
    <property type="project" value="TreeGrafter"/>
</dbReference>
<accession>A0A0L7KNF7</accession>
<evidence type="ECO:0000313" key="2">
    <source>
        <dbReference type="EMBL" id="KOB64812.1"/>
    </source>
</evidence>
<feature type="compositionally biased region" description="Acidic residues" evidence="1">
    <location>
        <begin position="149"/>
        <end position="159"/>
    </location>
</feature>
<gene>
    <name evidence="2" type="ORF">OBRU01_23641</name>
</gene>
<dbReference type="GO" id="GO:0005829">
    <property type="term" value="C:cytosol"/>
    <property type="evidence" value="ECO:0007669"/>
    <property type="project" value="GOC"/>
</dbReference>
<feature type="non-terminal residue" evidence="2">
    <location>
        <position position="1"/>
    </location>
</feature>
<dbReference type="EMBL" id="JTDY01007993">
    <property type="protein sequence ID" value="KOB64812.1"/>
    <property type="molecule type" value="Genomic_DNA"/>
</dbReference>
<dbReference type="InterPro" id="IPR046837">
    <property type="entry name" value="Laa1/Sip1/HEATR5-like_HEAT"/>
</dbReference>
<evidence type="ECO:0000313" key="3">
    <source>
        <dbReference type="Proteomes" id="UP000037510"/>
    </source>
</evidence>
<dbReference type="GO" id="GO:0016020">
    <property type="term" value="C:membrane"/>
    <property type="evidence" value="ECO:0007669"/>
    <property type="project" value="TreeGrafter"/>
</dbReference>
<name>A0A0L7KNF7_OPEBR</name>
<dbReference type="GO" id="GO:0006897">
    <property type="term" value="P:endocytosis"/>
    <property type="evidence" value="ECO:0007669"/>
    <property type="project" value="TreeGrafter"/>
</dbReference>
<dbReference type="GO" id="GO:0030139">
    <property type="term" value="C:endocytic vesicle"/>
    <property type="evidence" value="ECO:0007669"/>
    <property type="project" value="TreeGrafter"/>
</dbReference>
<dbReference type="InterPro" id="IPR040108">
    <property type="entry name" value="Laa1/Sip1/HEATR5"/>
</dbReference>
<dbReference type="GO" id="GO:0042147">
    <property type="term" value="P:retrograde transport, endosome to Golgi"/>
    <property type="evidence" value="ECO:0007669"/>
    <property type="project" value="TreeGrafter"/>
</dbReference>
<proteinExistence type="predicted"/>
<dbReference type="PANTHER" id="PTHR21663">
    <property type="entry name" value="HYPOTHETICAL HEAT DOMAIN-CONTAINING"/>
    <property type="match status" value="1"/>
</dbReference>
<reference evidence="2 3" key="1">
    <citation type="journal article" date="2015" name="Genome Biol. Evol.">
        <title>The genome of winter moth (Operophtera brumata) provides a genomic perspective on sexual dimorphism and phenology.</title>
        <authorList>
            <person name="Derks M.F."/>
            <person name="Smit S."/>
            <person name="Salis L."/>
            <person name="Schijlen E."/>
            <person name="Bossers A."/>
            <person name="Mateman C."/>
            <person name="Pijl A.S."/>
            <person name="de Ridder D."/>
            <person name="Groenen M.A."/>
            <person name="Visser M.E."/>
            <person name="Megens H.J."/>
        </authorList>
    </citation>
    <scope>NUCLEOTIDE SEQUENCE [LARGE SCALE GENOMIC DNA]</scope>
    <source>
        <strain evidence="2">WM2013NL</strain>
        <tissue evidence="2">Head and thorax</tissue>
    </source>
</reference>
<sequence length="449" mass="48459">VWSLHALSVLADASGPMFRSHVDSTLSLALRLLFVSPPFPEELHRGVGRLLAALITVKEAAEVCRHAMMAKDHVPAKPYCGVVITETGLPGALFAYLDIERDAGALSHARDTLTCCLLAAASAAALKDWLALAKRVLTVRLEDSNNPDTDLDMEGDDDQAEFHAESEQSTHPAVQASSMRGHPNRTSRGTCCWSSIKLRSVEIRSFLRRVGRAETLQLTDTANDHSAVCEGTRTGLPGALAAGAVSSSGPIYGESDALRLRSLRTLQMIIQQYARAPELDFPGHLLLEQYQAHLTDIADDHSAVCEGTRIGLPGALAARAVSSSASHVTAAACDVCSAWIGCGVARDINDLRRMATLEKLSILKAWAELPHGGGAFYSAETAEASRAHYARAWPSLLYAASLRFNANINTAPASNNESSENNLDNRSSKTENGNFEFFEPIDERFHLLF</sequence>
<dbReference type="Pfam" id="PF20210">
    <property type="entry name" value="Laa1_Sip1_HTR5"/>
    <property type="match status" value="1"/>
</dbReference>
<feature type="region of interest" description="Disordered" evidence="1">
    <location>
        <begin position="143"/>
        <end position="186"/>
    </location>
</feature>
<dbReference type="Proteomes" id="UP000037510">
    <property type="component" value="Unassembled WGS sequence"/>
</dbReference>
<protein>
    <submittedName>
        <fullName evidence="2">HEAT repeat-containing protein 5B</fullName>
    </submittedName>
</protein>
<feature type="non-terminal residue" evidence="2">
    <location>
        <position position="449"/>
    </location>
</feature>
<feature type="compositionally biased region" description="Low complexity" evidence="1">
    <location>
        <begin position="414"/>
        <end position="425"/>
    </location>
</feature>
<dbReference type="STRING" id="104452.A0A0L7KNF7"/>